<organism evidence="3 4">
    <name type="scientific">Desmophyllum pertusum</name>
    <dbReference type="NCBI Taxonomy" id="174260"/>
    <lineage>
        <taxon>Eukaryota</taxon>
        <taxon>Metazoa</taxon>
        <taxon>Cnidaria</taxon>
        <taxon>Anthozoa</taxon>
        <taxon>Hexacorallia</taxon>
        <taxon>Scleractinia</taxon>
        <taxon>Caryophylliina</taxon>
        <taxon>Caryophylliidae</taxon>
        <taxon>Desmophyllum</taxon>
    </lineage>
</organism>
<dbReference type="EMBL" id="MU825398">
    <property type="protein sequence ID" value="KAJ7393595.1"/>
    <property type="molecule type" value="Genomic_DNA"/>
</dbReference>
<dbReference type="AlphaFoldDB" id="A0A9X0A5L0"/>
<keyword evidence="4" id="KW-1185">Reference proteome</keyword>
<reference evidence="3" key="1">
    <citation type="submission" date="2023-01" db="EMBL/GenBank/DDBJ databases">
        <title>Genome assembly of the deep-sea coral Lophelia pertusa.</title>
        <authorList>
            <person name="Herrera S."/>
            <person name="Cordes E."/>
        </authorList>
    </citation>
    <scope>NUCLEOTIDE SEQUENCE</scope>
    <source>
        <strain evidence="3">USNM1676648</strain>
        <tissue evidence="3">Polyp</tissue>
    </source>
</reference>
<keyword evidence="2" id="KW-0812">Transmembrane</keyword>
<evidence type="ECO:0000313" key="3">
    <source>
        <dbReference type="EMBL" id="KAJ7393595.1"/>
    </source>
</evidence>
<name>A0A9X0A5L0_9CNID</name>
<sequence>MAPGVSMDEDFVYKVSVVLLCFLCLLWVLVMFLIFWLGKIHHRVDSISKGWNAYCILASHEPQAVDSETNSDWKHMNRAFAYGPNHSDEDEPCPNLEETASVSQGEDRTSVDGEEEHQ</sequence>
<evidence type="ECO:0000256" key="1">
    <source>
        <dbReference type="SAM" id="MobiDB-lite"/>
    </source>
</evidence>
<feature type="compositionally biased region" description="Basic and acidic residues" evidence="1">
    <location>
        <begin position="105"/>
        <end position="118"/>
    </location>
</feature>
<proteinExistence type="predicted"/>
<feature type="region of interest" description="Disordered" evidence="1">
    <location>
        <begin position="81"/>
        <end position="118"/>
    </location>
</feature>
<protein>
    <submittedName>
        <fullName evidence="3">Uncharacterized protein</fullName>
    </submittedName>
</protein>
<accession>A0A9X0A5L0</accession>
<keyword evidence="2" id="KW-0472">Membrane</keyword>
<keyword evidence="2" id="KW-1133">Transmembrane helix</keyword>
<feature type="transmembrane region" description="Helical" evidence="2">
    <location>
        <begin position="12"/>
        <end position="37"/>
    </location>
</feature>
<comment type="caution">
    <text evidence="3">The sequence shown here is derived from an EMBL/GenBank/DDBJ whole genome shotgun (WGS) entry which is preliminary data.</text>
</comment>
<dbReference type="Proteomes" id="UP001163046">
    <property type="component" value="Unassembled WGS sequence"/>
</dbReference>
<gene>
    <name evidence="3" type="ORF">OS493_006580</name>
</gene>
<evidence type="ECO:0000313" key="4">
    <source>
        <dbReference type="Proteomes" id="UP001163046"/>
    </source>
</evidence>
<evidence type="ECO:0000256" key="2">
    <source>
        <dbReference type="SAM" id="Phobius"/>
    </source>
</evidence>